<reference evidence="2" key="1">
    <citation type="journal article" date="2019" name="Int. J. Syst. Evol. Microbiol.">
        <title>The Global Catalogue of Microorganisms (GCM) 10K type strain sequencing project: providing services to taxonomists for standard genome sequencing and annotation.</title>
        <authorList>
            <consortium name="The Broad Institute Genomics Platform"/>
            <consortium name="The Broad Institute Genome Sequencing Center for Infectious Disease"/>
            <person name="Wu L."/>
            <person name="Ma J."/>
        </authorList>
    </citation>
    <scope>NUCLEOTIDE SEQUENCE [LARGE SCALE GENOMIC DNA]</scope>
    <source>
        <strain evidence="2">JCM 12165</strain>
    </source>
</reference>
<organism evidence="1 2">
    <name type="scientific">Pseudonocardia aurantiaca</name>
    <dbReference type="NCBI Taxonomy" id="75290"/>
    <lineage>
        <taxon>Bacteria</taxon>
        <taxon>Bacillati</taxon>
        <taxon>Actinomycetota</taxon>
        <taxon>Actinomycetes</taxon>
        <taxon>Pseudonocardiales</taxon>
        <taxon>Pseudonocardiaceae</taxon>
        <taxon>Pseudonocardia</taxon>
    </lineage>
</organism>
<evidence type="ECO:0000313" key="2">
    <source>
        <dbReference type="Proteomes" id="UP001597145"/>
    </source>
</evidence>
<gene>
    <name evidence="1" type="ORF">ACFSCY_29275</name>
</gene>
<comment type="caution">
    <text evidence="1">The sequence shown here is derived from an EMBL/GenBank/DDBJ whole genome shotgun (WGS) entry which is preliminary data.</text>
</comment>
<keyword evidence="2" id="KW-1185">Reference proteome</keyword>
<sequence length="70" mass="8045">QEAQQWRITAAARYDELTRRHPEAFADHAAHFWLTVGDDRPKGLQLALQDRANRRATRAQAQLNRPTPAI</sequence>
<dbReference type="EMBL" id="JBHUCP010000025">
    <property type="protein sequence ID" value="MFD1533524.1"/>
    <property type="molecule type" value="Genomic_DNA"/>
</dbReference>
<proteinExistence type="predicted"/>
<feature type="non-terminal residue" evidence="1">
    <location>
        <position position="1"/>
    </location>
</feature>
<dbReference type="RefSeq" id="WP_379659967.1">
    <property type="nucleotide sequence ID" value="NZ_JBHUCP010000025.1"/>
</dbReference>
<accession>A0ABW4FSP9</accession>
<dbReference type="Proteomes" id="UP001597145">
    <property type="component" value="Unassembled WGS sequence"/>
</dbReference>
<evidence type="ECO:0000313" key="1">
    <source>
        <dbReference type="EMBL" id="MFD1533524.1"/>
    </source>
</evidence>
<name>A0ABW4FSP9_9PSEU</name>
<protein>
    <submittedName>
        <fullName evidence="1">Uncharacterized protein</fullName>
    </submittedName>
</protein>